<dbReference type="SUPFAM" id="SSF56214">
    <property type="entry name" value="4'-phosphopantetheinyl transferase"/>
    <property type="match status" value="1"/>
</dbReference>
<protein>
    <recommendedName>
        <fullName evidence="8">Holo-[acyl-carrier-protein] synthase</fullName>
        <shortName evidence="8">Holo-ACP synthase</shortName>
        <ecNumber evidence="8">2.7.8.7</ecNumber>
    </recommendedName>
    <alternativeName>
        <fullName evidence="8">4'-phosphopantetheinyl transferase AcpS</fullName>
    </alternativeName>
</protein>
<dbReference type="HAMAP" id="MF_00101">
    <property type="entry name" value="AcpS"/>
    <property type="match status" value="1"/>
</dbReference>
<evidence type="ECO:0000256" key="2">
    <source>
        <dbReference type="ARBA" id="ARBA00022679"/>
    </source>
</evidence>
<comment type="similarity">
    <text evidence="8">Belongs to the P-Pant transferase superfamily. AcpS family.</text>
</comment>
<proteinExistence type="inferred from homology"/>
<keyword evidence="7 8" id="KW-0275">Fatty acid biosynthesis</keyword>
<keyword evidence="11" id="KW-1185">Reference proteome</keyword>
<feature type="domain" description="4'-phosphopantetheinyl transferase" evidence="9">
    <location>
        <begin position="4"/>
        <end position="111"/>
    </location>
</feature>
<dbReference type="RefSeq" id="WP_084145296.1">
    <property type="nucleotide sequence ID" value="NZ_LR215050.1"/>
</dbReference>
<comment type="subcellular location">
    <subcellularLocation>
        <location evidence="8">Cytoplasm</location>
    </subcellularLocation>
</comment>
<reference evidence="10 11" key="1">
    <citation type="submission" date="2019-01" db="EMBL/GenBank/DDBJ databases">
        <authorList>
            <consortium name="Pathogen Informatics"/>
        </authorList>
    </citation>
    <scope>NUCLEOTIDE SEQUENCE [LARGE SCALE GENOMIC DNA]</scope>
    <source>
        <strain evidence="10 11">NCTC10172</strain>
    </source>
</reference>
<keyword evidence="2 8" id="KW-0808">Transferase</keyword>
<feature type="binding site" evidence="8">
    <location>
        <position position="57"/>
    </location>
    <ligand>
        <name>Mg(2+)</name>
        <dbReference type="ChEBI" id="CHEBI:18420"/>
    </ligand>
</feature>
<evidence type="ECO:0000256" key="7">
    <source>
        <dbReference type="ARBA" id="ARBA00023160"/>
    </source>
</evidence>
<sequence length="117" mass="13388">MIKSIGTDLVEISRIKELDIKRFAERILSSEELEIFNDITDDNRRHTFIAGRFAAKEALFKCFKQGDKTANYKDFIILNDSHGAPYVSSRFIEGLTCHITITHTNEHAIAFVVLENL</sequence>
<dbReference type="Pfam" id="PF01648">
    <property type="entry name" value="ACPS"/>
    <property type="match status" value="1"/>
</dbReference>
<dbReference type="GO" id="GO:0006633">
    <property type="term" value="P:fatty acid biosynthetic process"/>
    <property type="evidence" value="ECO:0007669"/>
    <property type="project" value="UniProtKB-UniRule"/>
</dbReference>
<evidence type="ECO:0000256" key="4">
    <source>
        <dbReference type="ARBA" id="ARBA00022832"/>
    </source>
</evidence>
<comment type="cofactor">
    <cofactor evidence="8">
        <name>Mg(2+)</name>
        <dbReference type="ChEBI" id="CHEBI:18420"/>
    </cofactor>
</comment>
<dbReference type="InterPro" id="IPR008278">
    <property type="entry name" value="4-PPantetheinyl_Trfase_dom"/>
</dbReference>
<dbReference type="EC" id="2.7.8.7" evidence="8"/>
<dbReference type="NCBIfam" id="TIGR00516">
    <property type="entry name" value="acpS"/>
    <property type="match status" value="1"/>
</dbReference>
<evidence type="ECO:0000256" key="8">
    <source>
        <dbReference type="HAMAP-Rule" id="MF_00101"/>
    </source>
</evidence>
<keyword evidence="3 8" id="KW-0479">Metal-binding</keyword>
<evidence type="ECO:0000256" key="5">
    <source>
        <dbReference type="ARBA" id="ARBA00022842"/>
    </source>
</evidence>
<dbReference type="STRING" id="1408416.GCA_000702765_01331"/>
<dbReference type="KEGG" id="ahk:NCTC10172_01155"/>
<evidence type="ECO:0000256" key="1">
    <source>
        <dbReference type="ARBA" id="ARBA00022516"/>
    </source>
</evidence>
<dbReference type="EMBL" id="LR215050">
    <property type="protein sequence ID" value="VEU83105.1"/>
    <property type="molecule type" value="Genomic_DNA"/>
</dbReference>
<name>A0A449BKV5_9MOLU</name>
<evidence type="ECO:0000313" key="11">
    <source>
        <dbReference type="Proteomes" id="UP000290909"/>
    </source>
</evidence>
<keyword evidence="6 8" id="KW-0443">Lipid metabolism</keyword>
<keyword evidence="8" id="KW-0963">Cytoplasm</keyword>
<comment type="catalytic activity">
    <reaction evidence="8">
        <text>apo-[ACP] + CoA = holo-[ACP] + adenosine 3',5'-bisphosphate + H(+)</text>
        <dbReference type="Rhea" id="RHEA:12068"/>
        <dbReference type="Rhea" id="RHEA-COMP:9685"/>
        <dbReference type="Rhea" id="RHEA-COMP:9690"/>
        <dbReference type="ChEBI" id="CHEBI:15378"/>
        <dbReference type="ChEBI" id="CHEBI:29999"/>
        <dbReference type="ChEBI" id="CHEBI:57287"/>
        <dbReference type="ChEBI" id="CHEBI:58343"/>
        <dbReference type="ChEBI" id="CHEBI:64479"/>
        <dbReference type="EC" id="2.7.8.7"/>
    </reaction>
</comment>
<organism evidence="10 11">
    <name type="scientific">Acholeplasma hippikon</name>
    <dbReference type="NCBI Taxonomy" id="264636"/>
    <lineage>
        <taxon>Bacteria</taxon>
        <taxon>Bacillati</taxon>
        <taxon>Mycoplasmatota</taxon>
        <taxon>Mollicutes</taxon>
        <taxon>Acholeplasmatales</taxon>
        <taxon>Acholeplasmataceae</taxon>
        <taxon>Acholeplasma</taxon>
    </lineage>
</organism>
<keyword evidence="4 8" id="KW-0276">Fatty acid metabolism</keyword>
<keyword evidence="1 8" id="KW-0444">Lipid biosynthesis</keyword>
<accession>A0A449BKV5</accession>
<evidence type="ECO:0000259" key="9">
    <source>
        <dbReference type="Pfam" id="PF01648"/>
    </source>
</evidence>
<evidence type="ECO:0000313" key="10">
    <source>
        <dbReference type="EMBL" id="VEU83105.1"/>
    </source>
</evidence>
<dbReference type="AlphaFoldDB" id="A0A449BKV5"/>
<dbReference type="Gene3D" id="3.90.470.20">
    <property type="entry name" value="4'-phosphopantetheinyl transferase domain"/>
    <property type="match status" value="1"/>
</dbReference>
<gene>
    <name evidence="8 10" type="primary">acpS</name>
    <name evidence="10" type="ORF">NCTC10172_01155</name>
</gene>
<dbReference type="GO" id="GO:0000287">
    <property type="term" value="F:magnesium ion binding"/>
    <property type="evidence" value="ECO:0007669"/>
    <property type="project" value="UniProtKB-UniRule"/>
</dbReference>
<dbReference type="GO" id="GO:0005737">
    <property type="term" value="C:cytoplasm"/>
    <property type="evidence" value="ECO:0007669"/>
    <property type="project" value="UniProtKB-SubCell"/>
</dbReference>
<dbReference type="NCBIfam" id="TIGR00556">
    <property type="entry name" value="pantethn_trn"/>
    <property type="match status" value="1"/>
</dbReference>
<keyword evidence="5 8" id="KW-0460">Magnesium</keyword>
<dbReference type="InterPro" id="IPR002582">
    <property type="entry name" value="ACPS"/>
</dbReference>
<evidence type="ECO:0000256" key="3">
    <source>
        <dbReference type="ARBA" id="ARBA00022723"/>
    </source>
</evidence>
<dbReference type="InterPro" id="IPR037143">
    <property type="entry name" value="4-PPantetheinyl_Trfase_dom_sf"/>
</dbReference>
<dbReference type="GO" id="GO:0008897">
    <property type="term" value="F:holo-[acyl-carrier-protein] synthase activity"/>
    <property type="evidence" value="ECO:0007669"/>
    <property type="project" value="UniProtKB-UniRule"/>
</dbReference>
<feature type="binding site" evidence="8">
    <location>
        <position position="8"/>
    </location>
    <ligand>
        <name>Mg(2+)</name>
        <dbReference type="ChEBI" id="CHEBI:18420"/>
    </ligand>
</feature>
<dbReference type="Proteomes" id="UP000290909">
    <property type="component" value="Chromosome"/>
</dbReference>
<evidence type="ECO:0000256" key="6">
    <source>
        <dbReference type="ARBA" id="ARBA00023098"/>
    </source>
</evidence>
<dbReference type="InterPro" id="IPR004568">
    <property type="entry name" value="Ppantetheine-prot_Trfase_dom"/>
</dbReference>
<comment type="function">
    <text evidence="8">Transfers the 4'-phosphopantetheine moiety from coenzyme A to a Ser of acyl-carrier-protein.</text>
</comment>